<name>A0A7S4RZK8_9STRA</name>
<dbReference type="SMART" id="SM00239">
    <property type="entry name" value="C2"/>
    <property type="match status" value="1"/>
</dbReference>
<accession>A0A7S4RZK8</accession>
<sequence>MKVQLSLYAKNLPKVTSLFQGAANPYAVVKTLSEDGKAVDVGKTEVVTKTLDPTWTTRFILEHDFETTLHVSVAVFHKDDKGEPKPMGSALIDVVTVADSKPFTVSKGMKGGGE</sequence>
<evidence type="ECO:0000259" key="1">
    <source>
        <dbReference type="PROSITE" id="PS50004"/>
    </source>
</evidence>
<dbReference type="InterPro" id="IPR000008">
    <property type="entry name" value="C2_dom"/>
</dbReference>
<evidence type="ECO:0000313" key="2">
    <source>
        <dbReference type="EMBL" id="CAE4628917.1"/>
    </source>
</evidence>
<dbReference type="SUPFAM" id="SSF49562">
    <property type="entry name" value="C2 domain (Calcium/lipid-binding domain, CaLB)"/>
    <property type="match status" value="1"/>
</dbReference>
<organism evidence="2">
    <name type="scientific">Ditylum brightwellii</name>
    <dbReference type="NCBI Taxonomy" id="49249"/>
    <lineage>
        <taxon>Eukaryota</taxon>
        <taxon>Sar</taxon>
        <taxon>Stramenopiles</taxon>
        <taxon>Ochrophyta</taxon>
        <taxon>Bacillariophyta</taxon>
        <taxon>Mediophyceae</taxon>
        <taxon>Lithodesmiophycidae</taxon>
        <taxon>Lithodesmiales</taxon>
        <taxon>Lithodesmiaceae</taxon>
        <taxon>Ditylum</taxon>
    </lineage>
</organism>
<dbReference type="AlphaFoldDB" id="A0A7S4RZK8"/>
<dbReference type="InterPro" id="IPR035892">
    <property type="entry name" value="C2_domain_sf"/>
</dbReference>
<dbReference type="Pfam" id="PF00168">
    <property type="entry name" value="C2"/>
    <property type="match status" value="1"/>
</dbReference>
<feature type="domain" description="C2" evidence="1">
    <location>
        <begin position="1"/>
        <end position="107"/>
    </location>
</feature>
<dbReference type="EMBL" id="HBNS01033633">
    <property type="protein sequence ID" value="CAE4628917.1"/>
    <property type="molecule type" value="Transcribed_RNA"/>
</dbReference>
<gene>
    <name evidence="2" type="ORF">DBRI00130_LOCUS26305</name>
</gene>
<dbReference type="Gene3D" id="2.60.40.150">
    <property type="entry name" value="C2 domain"/>
    <property type="match status" value="1"/>
</dbReference>
<proteinExistence type="predicted"/>
<protein>
    <recommendedName>
        <fullName evidence="1">C2 domain-containing protein</fullName>
    </recommendedName>
</protein>
<reference evidence="2" key="1">
    <citation type="submission" date="2021-01" db="EMBL/GenBank/DDBJ databases">
        <authorList>
            <person name="Corre E."/>
            <person name="Pelletier E."/>
            <person name="Niang G."/>
            <person name="Scheremetjew M."/>
            <person name="Finn R."/>
            <person name="Kale V."/>
            <person name="Holt S."/>
            <person name="Cochrane G."/>
            <person name="Meng A."/>
            <person name="Brown T."/>
            <person name="Cohen L."/>
        </authorList>
    </citation>
    <scope>NUCLEOTIDE SEQUENCE</scope>
    <source>
        <strain evidence="2">GSO104</strain>
    </source>
</reference>
<dbReference type="PROSITE" id="PS50004">
    <property type="entry name" value="C2"/>
    <property type="match status" value="1"/>
</dbReference>
<dbReference type="CDD" id="cd00030">
    <property type="entry name" value="C2"/>
    <property type="match status" value="1"/>
</dbReference>